<dbReference type="EMBL" id="CP066690">
    <property type="protein sequence ID" value="QQG45542.1"/>
    <property type="molecule type" value="Genomic_DNA"/>
</dbReference>
<reference evidence="1 2" key="1">
    <citation type="submission" date="2020-07" db="EMBL/GenBank/DDBJ databases">
        <title>Huge and variable diversity of episymbiotic CPR bacteria and DPANN archaea in groundwater ecosystems.</title>
        <authorList>
            <person name="He C.Y."/>
            <person name="Keren R."/>
            <person name="Whittaker M."/>
            <person name="Farag I.F."/>
            <person name="Doudna J."/>
            <person name="Cate J.H.D."/>
            <person name="Banfield J.F."/>
        </authorList>
    </citation>
    <scope>NUCLEOTIDE SEQUENCE [LARGE SCALE GENOMIC DNA]</scope>
    <source>
        <strain evidence="1">NC_groundwater_541_Ag_S-0.1um_46_50</strain>
    </source>
</reference>
<dbReference type="Proteomes" id="UP000595618">
    <property type="component" value="Chromosome"/>
</dbReference>
<name>A0A7T5RK24_9BACT</name>
<protein>
    <submittedName>
        <fullName evidence="1">Uncharacterized protein</fullName>
    </submittedName>
</protein>
<evidence type="ECO:0000313" key="2">
    <source>
        <dbReference type="Proteomes" id="UP000595618"/>
    </source>
</evidence>
<gene>
    <name evidence="1" type="ORF">HYW89_01235</name>
</gene>
<proteinExistence type="predicted"/>
<evidence type="ECO:0000313" key="1">
    <source>
        <dbReference type="EMBL" id="QQG45542.1"/>
    </source>
</evidence>
<organism evidence="1 2">
    <name type="scientific">Candidatus Sungiibacteriota bacterium</name>
    <dbReference type="NCBI Taxonomy" id="2750080"/>
    <lineage>
        <taxon>Bacteria</taxon>
        <taxon>Candidatus Sungiibacteriota</taxon>
    </lineage>
</organism>
<accession>A0A7T5RK24</accession>
<sequence>MQKSEHVPSEENREEPTLEKLDRALEEEEEHLKEFPNHGIHLGTMELLHISKHSPELSKFFADAEEILELDTTTAARLRDLEEKYLACVITGKEIKELEERFLHPYYQKLQREKSGGV</sequence>
<dbReference type="AlphaFoldDB" id="A0A7T5RK24"/>